<evidence type="ECO:0000256" key="2">
    <source>
        <dbReference type="ARBA" id="ARBA00022729"/>
    </source>
</evidence>
<dbReference type="InterPro" id="IPR001638">
    <property type="entry name" value="Solute-binding_3/MltF_N"/>
</dbReference>
<dbReference type="AlphaFoldDB" id="A0A1X1A3V8"/>
<accession>A0A1X1A3V8</accession>
<evidence type="ECO:0000313" key="5">
    <source>
        <dbReference type="EMBL" id="ORL66571.1"/>
    </source>
</evidence>
<dbReference type="RefSeq" id="WP_084854764.1">
    <property type="nucleotide sequence ID" value="NZ_NBWC01000006.1"/>
</dbReference>
<dbReference type="Pfam" id="PF00497">
    <property type="entry name" value="SBP_bac_3"/>
    <property type="match status" value="1"/>
</dbReference>
<organism evidence="5 6">
    <name type="scientific">Pseudomonas putida</name>
    <name type="common">Arthrobacter siderocapsulatus</name>
    <dbReference type="NCBI Taxonomy" id="303"/>
    <lineage>
        <taxon>Bacteria</taxon>
        <taxon>Pseudomonadati</taxon>
        <taxon>Pseudomonadota</taxon>
        <taxon>Gammaproteobacteria</taxon>
        <taxon>Pseudomonadales</taxon>
        <taxon>Pseudomonadaceae</taxon>
        <taxon>Pseudomonas</taxon>
    </lineage>
</organism>
<dbReference type="Proteomes" id="UP000193675">
    <property type="component" value="Unassembled WGS sequence"/>
</dbReference>
<keyword evidence="2 3" id="KW-0732">Signal</keyword>
<evidence type="ECO:0000259" key="4">
    <source>
        <dbReference type="Pfam" id="PF00497"/>
    </source>
</evidence>
<evidence type="ECO:0000256" key="3">
    <source>
        <dbReference type="SAM" id="SignalP"/>
    </source>
</evidence>
<evidence type="ECO:0000313" key="6">
    <source>
        <dbReference type="Proteomes" id="UP000193675"/>
    </source>
</evidence>
<dbReference type="EMBL" id="NBWC01000006">
    <property type="protein sequence ID" value="ORL66571.1"/>
    <property type="molecule type" value="Genomic_DNA"/>
</dbReference>
<dbReference type="Gene3D" id="3.40.190.10">
    <property type="entry name" value="Periplasmic binding protein-like II"/>
    <property type="match status" value="2"/>
</dbReference>
<name>A0A1X1A3V8_PSEPU</name>
<feature type="signal peptide" evidence="3">
    <location>
        <begin position="1"/>
        <end position="23"/>
    </location>
</feature>
<protein>
    <submittedName>
        <fullName evidence="5">ABC transporter substrate-binding protein</fullName>
    </submittedName>
</protein>
<dbReference type="PANTHER" id="PTHR35936:SF6">
    <property type="entry name" value="AMINO ACID ABC TRANSPORTER SUBSTRATE-BINDING PAAT FAMILY PROTEIN"/>
    <property type="match status" value="1"/>
</dbReference>
<dbReference type="OrthoDB" id="7677520at2"/>
<comment type="similarity">
    <text evidence="1">Belongs to the bacterial solute-binding protein 3 family.</text>
</comment>
<evidence type="ECO:0000256" key="1">
    <source>
        <dbReference type="ARBA" id="ARBA00010333"/>
    </source>
</evidence>
<sequence>MEFRKAGRALACMAALLSPMAMAAGKCERLVATGSPDAPPYSWQDPKDPKHLIGANVDLLRQVAGELGVSVEVLHAGKRDQALEEVRSGRMDLLIDTPMQIDQLSALDYIHPPLQLNEYLVWTRHDGNVVFDGPADLAQYRGSLSERARLTPAFEAFAKAQLKLEPAQNLTQAFQKLVLGQVDYVLAGRYAGMGMVQGLGMGNELIARGLPVDRPGLYLAVSHNSACNDAWLRGQLAKKLTELPISGASQIVLQRNVERWKAQMQAPLDAPKQ</sequence>
<dbReference type="PANTHER" id="PTHR35936">
    <property type="entry name" value="MEMBRANE-BOUND LYTIC MUREIN TRANSGLYCOSYLASE F"/>
    <property type="match status" value="1"/>
</dbReference>
<proteinExistence type="inferred from homology"/>
<dbReference type="SUPFAM" id="SSF53850">
    <property type="entry name" value="Periplasmic binding protein-like II"/>
    <property type="match status" value="1"/>
</dbReference>
<comment type="caution">
    <text evidence="5">The sequence shown here is derived from an EMBL/GenBank/DDBJ whole genome shotgun (WGS) entry which is preliminary data.</text>
</comment>
<gene>
    <name evidence="5" type="ORF">B7H17_04635</name>
</gene>
<reference evidence="5 6" key="1">
    <citation type="submission" date="2017-04" db="EMBL/GenBank/DDBJ databases">
        <title>Presence of VIM-2 positive Pseudomonas species in chickens and their surrounding environment.</title>
        <authorList>
            <person name="Zhang R."/>
        </authorList>
    </citation>
    <scope>NUCLEOTIDE SEQUENCE [LARGE SCALE GENOMIC DNA]</scope>
    <source>
        <strain evidence="5 6">DZ-C18</strain>
    </source>
</reference>
<feature type="chain" id="PRO_5010872735" evidence="3">
    <location>
        <begin position="24"/>
        <end position="273"/>
    </location>
</feature>
<feature type="domain" description="Solute-binding protein family 3/N-terminal" evidence="4">
    <location>
        <begin position="35"/>
        <end position="113"/>
    </location>
</feature>